<dbReference type="SUPFAM" id="SSF53474">
    <property type="entry name" value="alpha/beta-Hydrolases"/>
    <property type="match status" value="1"/>
</dbReference>
<comment type="caution">
    <text evidence="4">The sequence shown here is derived from an EMBL/GenBank/DDBJ whole genome shotgun (WGS) entry which is preliminary data.</text>
</comment>
<sequence>MHTVKFLTVVTGLLCCQLLFAAQFNTGKIIIESGTDEALAADEGYLLISLDVVKEFNRMSFKANGSPGQKIGFKNIKAGRNMALVKLKAGQYHLNVLKDKNIHRYVYEYLDEGDFSFAVQPGVVNYPGTWLIDITPINRYRHRFVVTIQNQLSYIHPFFQTHYAALVKLLPLVYSGQVNDRYISHLSGMRAERFEKDQPEMYFDPLNDAHPRVRLITDTADTSAIEQRHPLLRKYLSSTDQLNGGVNRSGRFLLFGTVINEQSIIAVADTRGFQVQVVYQQQLPEGSALSALQWVDEDTIHYAITHRQQRENHVAHITHDDQLKLTAVSHLRIPARGEVIAVLKKQDNAVYFATAQNGAGRYSGRLYQLNIKDKKSLRKSFRRPFKLTKKLENVVDYVFDGDDQIRAATSVTYDQDNEQYVFHYWFLADVEQKKWRKIGRILEEDNPFFLSRLSADESYFYVITDRYTDKSAIHKYATEDLSHQGVLHEDQDFAIRELLFDDDTDQLVGYRYVREGLYRVKYFNQQDHRVKALEASMPGMNLFVHQTISQAQQLLIYGIGPANKGAWFIFDEEKQKLTRMFDVDPEYEALPKGQYRFIKAVSGDGFDLEGYLVTPKQQSGVTYPLVVIPHGGPVGVRDFAYNDSVQHFLAAQGVATLKVNFRGSAGFGKQFEQAGNRQWGEKIEQDIHDVVLKTIATAPIDKDRICAMGGSYGGYSAVMLTVLYPEYYQCAVSWAGIMDLPLLLSNAMPEQDQQGRERLKQMVGDPATELEQLINKSPVYLTKRLTKPMLLIHGLKDNRVGHEHTMRMVQTGFLAGLDVNAVMLVNEGHAFTGNDARTQLLALSTDFLLNTLDNK</sequence>
<name>A0ABV7JA00_9GAMM</name>
<dbReference type="RefSeq" id="WP_157892629.1">
    <property type="nucleotide sequence ID" value="NZ_JBHRTS010000001.1"/>
</dbReference>
<proteinExistence type="predicted"/>
<dbReference type="EMBL" id="JBHRTS010000001">
    <property type="protein sequence ID" value="MFC3193058.1"/>
    <property type="molecule type" value="Genomic_DNA"/>
</dbReference>
<dbReference type="Proteomes" id="UP001595533">
    <property type="component" value="Unassembled WGS sequence"/>
</dbReference>
<feature type="domain" description="Peptidase S9 prolyl oligopeptidase catalytic" evidence="3">
    <location>
        <begin position="644"/>
        <end position="854"/>
    </location>
</feature>
<keyword evidence="5" id="KW-1185">Reference proteome</keyword>
<dbReference type="PANTHER" id="PTHR42776:SF27">
    <property type="entry name" value="DIPEPTIDYL PEPTIDASE FAMILY MEMBER 6"/>
    <property type="match status" value="1"/>
</dbReference>
<reference evidence="5" key="1">
    <citation type="journal article" date="2019" name="Int. J. Syst. Evol. Microbiol.">
        <title>The Global Catalogue of Microorganisms (GCM) 10K type strain sequencing project: providing services to taxonomists for standard genome sequencing and annotation.</title>
        <authorList>
            <consortium name="The Broad Institute Genomics Platform"/>
            <consortium name="The Broad Institute Genome Sequencing Center for Infectious Disease"/>
            <person name="Wu L."/>
            <person name="Ma J."/>
        </authorList>
    </citation>
    <scope>NUCLEOTIDE SEQUENCE [LARGE SCALE GENOMIC DNA]</scope>
    <source>
        <strain evidence="5">KCTC 42953</strain>
    </source>
</reference>
<dbReference type="InterPro" id="IPR029058">
    <property type="entry name" value="AB_hydrolase_fold"/>
</dbReference>
<organism evidence="4 5">
    <name type="scientific">Marinicella sediminis</name>
    <dbReference type="NCBI Taxonomy" id="1792834"/>
    <lineage>
        <taxon>Bacteria</taxon>
        <taxon>Pseudomonadati</taxon>
        <taxon>Pseudomonadota</taxon>
        <taxon>Gammaproteobacteria</taxon>
        <taxon>Lysobacterales</taxon>
        <taxon>Marinicellaceae</taxon>
        <taxon>Marinicella</taxon>
    </lineage>
</organism>
<dbReference type="EC" id="3.4.-.-" evidence="4"/>
<accession>A0ABV7JA00</accession>
<dbReference type="PANTHER" id="PTHR42776">
    <property type="entry name" value="SERINE PEPTIDASE S9 FAMILY MEMBER"/>
    <property type="match status" value="1"/>
</dbReference>
<dbReference type="GO" id="GO:0016787">
    <property type="term" value="F:hydrolase activity"/>
    <property type="evidence" value="ECO:0007669"/>
    <property type="project" value="UniProtKB-KW"/>
</dbReference>
<evidence type="ECO:0000256" key="1">
    <source>
        <dbReference type="ARBA" id="ARBA00022801"/>
    </source>
</evidence>
<evidence type="ECO:0000313" key="4">
    <source>
        <dbReference type="EMBL" id="MFC3193058.1"/>
    </source>
</evidence>
<protein>
    <submittedName>
        <fullName evidence="4">Alpha/beta hydrolase family protein</fullName>
        <ecNumber evidence="4">3.4.-.-</ecNumber>
    </submittedName>
</protein>
<gene>
    <name evidence="4" type="ORF">ACFODZ_02275</name>
</gene>
<dbReference type="InterPro" id="IPR001375">
    <property type="entry name" value="Peptidase_S9_cat"/>
</dbReference>
<evidence type="ECO:0000313" key="5">
    <source>
        <dbReference type="Proteomes" id="UP001595533"/>
    </source>
</evidence>
<keyword evidence="1 4" id="KW-0378">Hydrolase</keyword>
<evidence type="ECO:0000259" key="3">
    <source>
        <dbReference type="Pfam" id="PF00326"/>
    </source>
</evidence>
<keyword evidence="2" id="KW-0732">Signal</keyword>
<feature type="signal peptide" evidence="2">
    <location>
        <begin position="1"/>
        <end position="21"/>
    </location>
</feature>
<feature type="chain" id="PRO_5047145428" evidence="2">
    <location>
        <begin position="22"/>
        <end position="855"/>
    </location>
</feature>
<dbReference type="Pfam" id="PF00326">
    <property type="entry name" value="Peptidase_S9"/>
    <property type="match status" value="1"/>
</dbReference>
<evidence type="ECO:0000256" key="2">
    <source>
        <dbReference type="SAM" id="SignalP"/>
    </source>
</evidence>
<dbReference type="Gene3D" id="3.40.50.1820">
    <property type="entry name" value="alpha/beta hydrolase"/>
    <property type="match status" value="1"/>
</dbReference>
<dbReference type="SUPFAM" id="SSF82171">
    <property type="entry name" value="DPP6 N-terminal domain-like"/>
    <property type="match status" value="1"/>
</dbReference>